<reference evidence="8" key="1">
    <citation type="submission" date="2023-06" db="EMBL/GenBank/DDBJ databases">
        <title>Genomic of Agaribacillus aureum.</title>
        <authorList>
            <person name="Wang G."/>
        </authorList>
    </citation>
    <scope>NUCLEOTIDE SEQUENCE</scope>
    <source>
        <strain evidence="8">BMA12</strain>
    </source>
</reference>
<keyword evidence="6" id="KW-0175">Coiled coil</keyword>
<gene>
    <name evidence="8" type="ORF">QQ020_28710</name>
</gene>
<dbReference type="PANTHER" id="PTHR32060:SF30">
    <property type="entry name" value="CARBOXY-TERMINAL PROCESSING PROTEASE CTPA"/>
    <property type="match status" value="1"/>
</dbReference>
<evidence type="ECO:0000256" key="4">
    <source>
        <dbReference type="ARBA" id="ARBA00022825"/>
    </source>
</evidence>
<comment type="caution">
    <text evidence="8">The sequence shown here is derived from an EMBL/GenBank/DDBJ whole genome shotgun (WGS) entry which is preliminary data.</text>
</comment>
<dbReference type="Gene3D" id="2.30.42.10">
    <property type="match status" value="1"/>
</dbReference>
<dbReference type="PROSITE" id="PS50106">
    <property type="entry name" value="PDZ"/>
    <property type="match status" value="1"/>
</dbReference>
<sequence>MPGDRYFEIQKNLDIFATLYKEVNTYYVDDVNPNKVIRTGIEAMLQNLDPYTNYIPEDDIEDYRTMTTNQYGGIGALVGKRNGRSLIIMPYEGFPAHRNGLIIGDEILKIDGIEVANKTSTEISRLLKGQANTKVNLTILRFGNEKEFDLEIKREKITIDNVPYFGMVSDDIGYLKLQDFTTDAGKEVKNAVVELKSKGAKKIILDLRDNPGGLLSEAVNVSNVFVPKGSEVVTTKGKVTDWNKSYKALNNPVDTEIPLVVITSSRSASASEIVAGVIQDYDRGVLVGQRSFGKGLVQATRPLSYNSQLKVTTAKYYTPSGRCIQAIDYSHRNADGSVGKIPDSLKVAFSTKNGRVVYDGGGIAPDIPVERSYLAPITLSLVNKSLLFEYANIYRLENEEITSAKEFSLTDAEYDKFVKWVNTKDYDYTTKVESTLEELKKVAEKEKYYNAIEDQLKELQKKVSHNKESELLKFKNQIKFMLEEEIVSRYYLQAGIVEASFDYDPDITESIKILNNTAKYQKLLSGN</sequence>
<evidence type="ECO:0000256" key="6">
    <source>
        <dbReference type="SAM" id="Coils"/>
    </source>
</evidence>
<name>A0ABT8LE89_9BACT</name>
<keyword evidence="2 5" id="KW-0645">Protease</keyword>
<evidence type="ECO:0000313" key="8">
    <source>
        <dbReference type="EMBL" id="MDN5216094.1"/>
    </source>
</evidence>
<dbReference type="Gene3D" id="3.90.226.10">
    <property type="entry name" value="2-enoyl-CoA Hydratase, Chain A, domain 1"/>
    <property type="match status" value="1"/>
</dbReference>
<feature type="coiled-coil region" evidence="6">
    <location>
        <begin position="442"/>
        <end position="469"/>
    </location>
</feature>
<evidence type="ECO:0000256" key="3">
    <source>
        <dbReference type="ARBA" id="ARBA00022801"/>
    </source>
</evidence>
<keyword evidence="3 5" id="KW-0378">Hydrolase</keyword>
<dbReference type="PANTHER" id="PTHR32060">
    <property type="entry name" value="TAIL-SPECIFIC PROTEASE"/>
    <property type="match status" value="1"/>
</dbReference>
<dbReference type="CDD" id="cd07560">
    <property type="entry name" value="Peptidase_S41_CPP"/>
    <property type="match status" value="1"/>
</dbReference>
<dbReference type="Pfam" id="PF03572">
    <property type="entry name" value="Peptidase_S41"/>
    <property type="match status" value="1"/>
</dbReference>
<dbReference type="Pfam" id="PF17820">
    <property type="entry name" value="PDZ_6"/>
    <property type="match status" value="1"/>
</dbReference>
<dbReference type="InterPro" id="IPR029045">
    <property type="entry name" value="ClpP/crotonase-like_dom_sf"/>
</dbReference>
<dbReference type="InterPro" id="IPR004447">
    <property type="entry name" value="Peptidase_S41A"/>
</dbReference>
<dbReference type="InterPro" id="IPR036034">
    <property type="entry name" value="PDZ_sf"/>
</dbReference>
<keyword evidence="4 5" id="KW-0720">Serine protease</keyword>
<evidence type="ECO:0000259" key="7">
    <source>
        <dbReference type="PROSITE" id="PS50106"/>
    </source>
</evidence>
<dbReference type="SMART" id="SM00245">
    <property type="entry name" value="TSPc"/>
    <property type="match status" value="1"/>
</dbReference>
<dbReference type="InterPro" id="IPR005151">
    <property type="entry name" value="Tail-specific_protease"/>
</dbReference>
<protein>
    <submittedName>
        <fullName evidence="8">S41 family peptidase</fullName>
    </submittedName>
</protein>
<comment type="similarity">
    <text evidence="1 5">Belongs to the peptidase S41A family.</text>
</comment>
<proteinExistence type="inferred from homology"/>
<evidence type="ECO:0000256" key="1">
    <source>
        <dbReference type="ARBA" id="ARBA00009179"/>
    </source>
</evidence>
<accession>A0ABT8LE89</accession>
<dbReference type="Proteomes" id="UP001172083">
    <property type="component" value="Unassembled WGS sequence"/>
</dbReference>
<dbReference type="SMART" id="SM00228">
    <property type="entry name" value="PDZ"/>
    <property type="match status" value="1"/>
</dbReference>
<dbReference type="Gene3D" id="3.30.750.44">
    <property type="match status" value="1"/>
</dbReference>
<keyword evidence="9" id="KW-1185">Reference proteome</keyword>
<dbReference type="InterPro" id="IPR001478">
    <property type="entry name" value="PDZ"/>
</dbReference>
<organism evidence="8 9">
    <name type="scientific">Agaribacillus aureus</name>
    <dbReference type="NCBI Taxonomy" id="3051825"/>
    <lineage>
        <taxon>Bacteria</taxon>
        <taxon>Pseudomonadati</taxon>
        <taxon>Bacteroidota</taxon>
        <taxon>Cytophagia</taxon>
        <taxon>Cytophagales</taxon>
        <taxon>Splendidivirgaceae</taxon>
        <taxon>Agaribacillus</taxon>
    </lineage>
</organism>
<evidence type="ECO:0000256" key="5">
    <source>
        <dbReference type="RuleBase" id="RU004404"/>
    </source>
</evidence>
<dbReference type="NCBIfam" id="TIGR00225">
    <property type="entry name" value="prc"/>
    <property type="match status" value="1"/>
</dbReference>
<dbReference type="CDD" id="cd06782">
    <property type="entry name" value="cpPDZ_CPP-like"/>
    <property type="match status" value="1"/>
</dbReference>
<dbReference type="SUPFAM" id="SSF50156">
    <property type="entry name" value="PDZ domain-like"/>
    <property type="match status" value="1"/>
</dbReference>
<dbReference type="SUPFAM" id="SSF52096">
    <property type="entry name" value="ClpP/crotonase"/>
    <property type="match status" value="1"/>
</dbReference>
<evidence type="ECO:0000313" key="9">
    <source>
        <dbReference type="Proteomes" id="UP001172083"/>
    </source>
</evidence>
<evidence type="ECO:0000256" key="2">
    <source>
        <dbReference type="ARBA" id="ARBA00022670"/>
    </source>
</evidence>
<dbReference type="InterPro" id="IPR041489">
    <property type="entry name" value="PDZ_6"/>
</dbReference>
<dbReference type="EMBL" id="JAUJEB010000007">
    <property type="protein sequence ID" value="MDN5216094.1"/>
    <property type="molecule type" value="Genomic_DNA"/>
</dbReference>
<feature type="domain" description="PDZ" evidence="7">
    <location>
        <begin position="63"/>
        <end position="128"/>
    </location>
</feature>